<dbReference type="Gene3D" id="3.40.50.300">
    <property type="entry name" value="P-loop containing nucleotide triphosphate hydrolases"/>
    <property type="match status" value="1"/>
</dbReference>
<protein>
    <recommendedName>
        <fullName evidence="8">NWD NACHT-NTPase N-terminal domain-containing protein</fullName>
    </recommendedName>
</protein>
<dbReference type="Pfam" id="PF24883">
    <property type="entry name" value="NPHP3_N"/>
    <property type="match status" value="1"/>
</dbReference>
<dbReference type="EMBL" id="KN832905">
    <property type="protein sequence ID" value="KIM92814.1"/>
    <property type="molecule type" value="Genomic_DNA"/>
</dbReference>
<dbReference type="Pfam" id="PF22939">
    <property type="entry name" value="WHD_GPIID"/>
    <property type="match status" value="1"/>
</dbReference>
<reference evidence="7" key="2">
    <citation type="submission" date="2015-01" db="EMBL/GenBank/DDBJ databases">
        <title>Evolutionary Origins and Diversification of the Mycorrhizal Mutualists.</title>
        <authorList>
            <consortium name="DOE Joint Genome Institute"/>
            <consortium name="Mycorrhizal Genomics Consortium"/>
            <person name="Kohler A."/>
            <person name="Kuo A."/>
            <person name="Nagy L.G."/>
            <person name="Floudas D."/>
            <person name="Copeland A."/>
            <person name="Barry K.W."/>
            <person name="Cichocki N."/>
            <person name="Veneault-Fourrey C."/>
            <person name="LaButti K."/>
            <person name="Lindquist E.A."/>
            <person name="Lipzen A."/>
            <person name="Lundell T."/>
            <person name="Morin E."/>
            <person name="Murat C."/>
            <person name="Riley R."/>
            <person name="Ohm R."/>
            <person name="Sun H."/>
            <person name="Tunlid A."/>
            <person name="Henrissat B."/>
            <person name="Grigoriev I.V."/>
            <person name="Hibbett D.S."/>
            <person name="Martin F."/>
        </authorList>
    </citation>
    <scope>NUCLEOTIDE SEQUENCE [LARGE SCALE GENOMIC DNA]</scope>
    <source>
        <strain evidence="7">Zn</strain>
    </source>
</reference>
<dbReference type="STRING" id="913774.A0A0C3GMN3"/>
<dbReference type="Pfam" id="PF24809">
    <property type="entry name" value="DUF7708"/>
    <property type="match status" value="1"/>
</dbReference>
<dbReference type="InterPro" id="IPR055530">
    <property type="entry name" value="DUF7104"/>
</dbReference>
<evidence type="ECO:0000259" key="3">
    <source>
        <dbReference type="Pfam" id="PF22939"/>
    </source>
</evidence>
<dbReference type="PANTHER" id="PTHR10039:SF16">
    <property type="entry name" value="GPI INOSITOL-DEACYLASE"/>
    <property type="match status" value="1"/>
</dbReference>
<accession>A0A0C3GMN3</accession>
<proteinExistence type="predicted"/>
<dbReference type="PROSITE" id="PS50297">
    <property type="entry name" value="ANK_REP_REGION"/>
    <property type="match status" value="1"/>
</dbReference>
<evidence type="ECO:0000259" key="4">
    <source>
        <dbReference type="Pfam" id="PF24809"/>
    </source>
</evidence>
<keyword evidence="2" id="KW-0040">ANK repeat</keyword>
<dbReference type="InterPro" id="IPR036770">
    <property type="entry name" value="Ankyrin_rpt-contain_sf"/>
</dbReference>
<gene>
    <name evidence="6" type="ORF">OIDMADRAFT_107066</name>
</gene>
<name>A0A0C3GMN3_OIDMZ</name>
<dbReference type="PROSITE" id="PS50088">
    <property type="entry name" value="ANK_REPEAT"/>
    <property type="match status" value="1"/>
</dbReference>
<evidence type="ECO:0000259" key="5">
    <source>
        <dbReference type="Pfam" id="PF24883"/>
    </source>
</evidence>
<dbReference type="AlphaFoldDB" id="A0A0C3GMN3"/>
<dbReference type="InterPro" id="IPR054471">
    <property type="entry name" value="GPIID_WHD"/>
</dbReference>
<feature type="domain" description="GPI inositol-deacylase winged helix" evidence="3">
    <location>
        <begin position="578"/>
        <end position="652"/>
    </location>
</feature>
<keyword evidence="7" id="KW-1185">Reference proteome</keyword>
<dbReference type="SUPFAM" id="SSF52540">
    <property type="entry name" value="P-loop containing nucleoside triphosphate hydrolases"/>
    <property type="match status" value="1"/>
</dbReference>
<dbReference type="SUPFAM" id="SSF48403">
    <property type="entry name" value="Ankyrin repeat"/>
    <property type="match status" value="1"/>
</dbReference>
<feature type="repeat" description="ANK" evidence="2">
    <location>
        <begin position="1175"/>
        <end position="1197"/>
    </location>
</feature>
<evidence type="ECO:0000256" key="1">
    <source>
        <dbReference type="ARBA" id="ARBA00022737"/>
    </source>
</evidence>
<evidence type="ECO:0000313" key="7">
    <source>
        <dbReference type="Proteomes" id="UP000054321"/>
    </source>
</evidence>
<dbReference type="Proteomes" id="UP000054321">
    <property type="component" value="Unassembled WGS sequence"/>
</dbReference>
<dbReference type="Pfam" id="PF12796">
    <property type="entry name" value="Ank_2"/>
    <property type="match status" value="1"/>
</dbReference>
<dbReference type="Gene3D" id="1.25.40.20">
    <property type="entry name" value="Ankyrin repeat-containing domain"/>
    <property type="match status" value="1"/>
</dbReference>
<sequence>MASAPTLRPSVRDLWALAAAQLNDGDRSSINLNQPSKLNILSELLAVTEQAKQECIKKKWRYTRKSGETVIISDLFSKVIRWIDLFKQVGDAAVQYDPVHAALPWAGVRFLLQIAVNDIAKFAFVMEDITSIAQMICRYAVFEDVYAQSISAADDELERALIRFYAAILIYLSKARKYFQENSAKRIIKSGLLAKTDLESYFQNIIKTQETVDRCSDLVNMRFQIDAHEEMKCLLEQMDSPIQRLSDELRNIKDGLDTSKRTEILRWISSEPYLQHHEQTKMDLLLGTGQWLLTDPIFATWRKESVSSMLWLHGIPGSGKSKLTAIFIEDTIRAYKAGENPPPVFFYCSRNTAEPGRSNPEAIIASIARQLSSLEPGLPLLNPSIAVYLRKEAEGFASGTLRINESCALIIQLIEHYPLTTIVIDALDECNAEKRADLLEALETILRESTQMVKIFVSSRDDQDIVCHLNDYPNLEISSDRNLDDVVSFIRAETRSLITRRKLLRFSSNKDELEEVIIDQVTKGTAGMFRWASLQLQSLCDLKTDEAVRERLGRLPPKLEDLYVELHEKISKYPADADRRIARNVFVWLLCAQRRLNSAEFLSAVSICPASRFCQLSKDQVLDICCNLVVFDTTLDTFRFAHLSVREFLERQQEYDRTTINSLAAETCLLELIRDSPDPTVNMFLSQYGATLRRDVPSVSDFKTYPTIYWATHCQLAGPRRDKGSTSPLALWTARTQELFEYNKNVDYKLQEKLRDSIATSATAVFLACSFDFSEVITDQITKGSFRANYANSDGYTALLIAVKHGSRGVISVLLMNEHIQVTEEVVKTAAENSSSGKDVIKLLLDRRGDEVKITDKVVEAAARNYNGKDVLTFLLDRRGDEVKITDKITDKVVEAAARSYNGKDVLTLLLDRRGDEVNITDEVVQAAAGNEDGGIGVMKLLLDRRGDEVKITDEVVQAAAGNEDGVMKLLLDRRGDEVKITDKVVQAAAGNEYGGTGVMKLLLDRRGDEVKITDEVVKAAARNYNGKDVLTLLLDRCGDEVEITDEVVQAAAGNEGGGIGVMKLLLDRRGDEVKITDEVFRIAAHCGQGGALNLLERRFAVDIRYWVPIAQLCDASKVGDGKVVQRLLSLGVDYNSKDYYGRTPLWWSAAGGHAFVTLLFLGRDNTQPNEADIYGTTPLHVAAGNGHKTVVKLLLSQDDIEPDLADNRGRTALDWAEMRGFMDIALEDKLGRTWK</sequence>
<reference evidence="6 7" key="1">
    <citation type="submission" date="2014-04" db="EMBL/GenBank/DDBJ databases">
        <authorList>
            <consortium name="DOE Joint Genome Institute"/>
            <person name="Kuo A."/>
            <person name="Martino E."/>
            <person name="Perotto S."/>
            <person name="Kohler A."/>
            <person name="Nagy L.G."/>
            <person name="Floudas D."/>
            <person name="Copeland A."/>
            <person name="Barry K.W."/>
            <person name="Cichocki N."/>
            <person name="Veneault-Fourrey C."/>
            <person name="LaButti K."/>
            <person name="Lindquist E.A."/>
            <person name="Lipzen A."/>
            <person name="Lundell T."/>
            <person name="Morin E."/>
            <person name="Murat C."/>
            <person name="Sun H."/>
            <person name="Tunlid A."/>
            <person name="Henrissat B."/>
            <person name="Grigoriev I.V."/>
            <person name="Hibbett D.S."/>
            <person name="Martin F."/>
            <person name="Nordberg H.P."/>
            <person name="Cantor M.N."/>
            <person name="Hua S.X."/>
        </authorList>
    </citation>
    <scope>NUCLEOTIDE SEQUENCE [LARGE SCALE GENOMIC DNA]</scope>
    <source>
        <strain evidence="6 7">Zn</strain>
    </source>
</reference>
<keyword evidence="1" id="KW-0677">Repeat</keyword>
<dbReference type="InterPro" id="IPR027417">
    <property type="entry name" value="P-loop_NTPase"/>
</dbReference>
<dbReference type="Pfam" id="PF23397">
    <property type="entry name" value="DUF7104"/>
    <property type="match status" value="9"/>
</dbReference>
<dbReference type="InterPro" id="IPR056884">
    <property type="entry name" value="NPHP3-like_N"/>
</dbReference>
<dbReference type="SMART" id="SM00248">
    <property type="entry name" value="ANK"/>
    <property type="match status" value="3"/>
</dbReference>
<dbReference type="InParanoid" id="A0A0C3GMN3"/>
<evidence type="ECO:0000256" key="2">
    <source>
        <dbReference type="PROSITE-ProRule" id="PRU00023"/>
    </source>
</evidence>
<dbReference type="HOGENOM" id="CLU_000288_34_7_1"/>
<dbReference type="InterPro" id="IPR056125">
    <property type="entry name" value="DUF7708"/>
</dbReference>
<dbReference type="Gene3D" id="1.20.5.340">
    <property type="match status" value="4"/>
</dbReference>
<feature type="domain" description="DUF7708" evidence="4">
    <location>
        <begin position="78"/>
        <end position="217"/>
    </location>
</feature>
<evidence type="ECO:0008006" key="8">
    <source>
        <dbReference type="Google" id="ProtNLM"/>
    </source>
</evidence>
<organism evidence="6 7">
    <name type="scientific">Oidiodendron maius (strain Zn)</name>
    <dbReference type="NCBI Taxonomy" id="913774"/>
    <lineage>
        <taxon>Eukaryota</taxon>
        <taxon>Fungi</taxon>
        <taxon>Dikarya</taxon>
        <taxon>Ascomycota</taxon>
        <taxon>Pezizomycotina</taxon>
        <taxon>Leotiomycetes</taxon>
        <taxon>Leotiomycetes incertae sedis</taxon>
        <taxon>Myxotrichaceae</taxon>
        <taxon>Oidiodendron</taxon>
    </lineage>
</organism>
<dbReference type="PANTHER" id="PTHR10039">
    <property type="entry name" value="AMELOGENIN"/>
    <property type="match status" value="1"/>
</dbReference>
<feature type="domain" description="Nephrocystin 3-like N-terminal" evidence="5">
    <location>
        <begin position="287"/>
        <end position="460"/>
    </location>
</feature>
<evidence type="ECO:0000313" key="6">
    <source>
        <dbReference type="EMBL" id="KIM92814.1"/>
    </source>
</evidence>
<dbReference type="OrthoDB" id="7464126at2759"/>
<dbReference type="InterPro" id="IPR002110">
    <property type="entry name" value="Ankyrin_rpt"/>
</dbReference>